<dbReference type="InterPro" id="IPR024211">
    <property type="entry name" value="DUF3841"/>
</dbReference>
<dbReference type="PATRIC" id="fig|1397.4.peg.401"/>
<sequence length="172" mass="19958">MPIYFTNQAIEVVNQLNKTGYLTGKAEFVDIDFLPSYRWMIEQMGKRLNHNGSYPIWLWTTKPNLQSEGHFNKGTKAVCLTVEIPENQILFSDFSAWHCVLNNGFCPMTEEEDTLFDDGKLTITKEQSWERIFDLAKLQNSEMWNNGVQIVQGVTPIIQKEQIVNIEYFIAK</sequence>
<reference evidence="1 2" key="1">
    <citation type="submission" date="2015-05" db="EMBL/GenBank/DDBJ databases">
        <title>Whole genome sequence and identification of bacterial endophytes from Costus igneus.</title>
        <authorList>
            <person name="Lee Y.P."/>
            <person name="Gan H.M."/>
            <person name="Eng W."/>
            <person name="Wheatley M.S."/>
            <person name="Caraballo A."/>
            <person name="Polter S."/>
            <person name="Savka M.A."/>
            <person name="Hudson A.O."/>
        </authorList>
    </citation>
    <scope>NUCLEOTIDE SEQUENCE [LARGE SCALE GENOMIC DNA]</scope>
    <source>
        <strain evidence="1 2">RIT379</strain>
    </source>
</reference>
<protein>
    <recommendedName>
        <fullName evidence="3">DUF3841 domain-containing protein</fullName>
    </recommendedName>
</protein>
<comment type="caution">
    <text evidence="1">The sequence shown here is derived from an EMBL/GenBank/DDBJ whole genome shotgun (WGS) entry which is preliminary data.</text>
</comment>
<name>A0A0J1LHE5_NIACI</name>
<organism evidence="1 2">
    <name type="scientific">Niallia circulans</name>
    <name type="common">Bacillus circulans</name>
    <dbReference type="NCBI Taxonomy" id="1397"/>
    <lineage>
        <taxon>Bacteria</taxon>
        <taxon>Bacillati</taxon>
        <taxon>Bacillota</taxon>
        <taxon>Bacilli</taxon>
        <taxon>Bacillales</taxon>
        <taxon>Bacillaceae</taxon>
        <taxon>Niallia</taxon>
    </lineage>
</organism>
<dbReference type="Pfam" id="PF12952">
    <property type="entry name" value="DUF3841"/>
    <property type="match status" value="1"/>
</dbReference>
<gene>
    <name evidence="1" type="ORF">ABW02_01810</name>
</gene>
<keyword evidence="2" id="KW-1185">Reference proteome</keyword>
<dbReference type="AlphaFoldDB" id="A0A0J1LHE5"/>
<accession>A0A0J1LHE5</accession>
<dbReference type="EMBL" id="LDPH01000001">
    <property type="protein sequence ID" value="KLV28495.1"/>
    <property type="molecule type" value="Genomic_DNA"/>
</dbReference>
<evidence type="ECO:0000313" key="1">
    <source>
        <dbReference type="EMBL" id="KLV28495.1"/>
    </source>
</evidence>
<dbReference type="OrthoDB" id="286252at2"/>
<evidence type="ECO:0008006" key="3">
    <source>
        <dbReference type="Google" id="ProtNLM"/>
    </source>
</evidence>
<proteinExistence type="predicted"/>
<dbReference type="RefSeq" id="WP_047940190.1">
    <property type="nucleotide sequence ID" value="NZ_JARTLH010000007.1"/>
</dbReference>
<evidence type="ECO:0000313" key="2">
    <source>
        <dbReference type="Proteomes" id="UP000036045"/>
    </source>
</evidence>
<dbReference type="Proteomes" id="UP000036045">
    <property type="component" value="Unassembled WGS sequence"/>
</dbReference>